<dbReference type="STRING" id="67344.SAMN05216505_10593"/>
<dbReference type="AlphaFoldDB" id="A0A1G6S1Q0"/>
<dbReference type="Proteomes" id="UP000182100">
    <property type="component" value="Unassembled WGS sequence"/>
</dbReference>
<sequence length="114" mass="11261">MSLPPPHIPLDGGSPVFLVGDTYTTLLSAEDTGGEGHAGPGRAAMRPTARPAPHGGPSVRRAVVPPWAGDDAGRALLPAPRCGTATTGVTSGGRTASSSVGTNVTAHPTVTTTT</sequence>
<feature type="compositionally biased region" description="Low complexity" evidence="1">
    <location>
        <begin position="102"/>
        <end position="114"/>
    </location>
</feature>
<keyword evidence="3" id="KW-1185">Reference proteome</keyword>
<evidence type="ECO:0000256" key="1">
    <source>
        <dbReference type="SAM" id="MobiDB-lite"/>
    </source>
</evidence>
<organism evidence="2 3">
    <name type="scientific">Streptomyces prasinopilosus</name>
    <dbReference type="NCBI Taxonomy" id="67344"/>
    <lineage>
        <taxon>Bacteria</taxon>
        <taxon>Bacillati</taxon>
        <taxon>Actinomycetota</taxon>
        <taxon>Actinomycetes</taxon>
        <taxon>Kitasatosporales</taxon>
        <taxon>Streptomycetaceae</taxon>
        <taxon>Streptomyces</taxon>
    </lineage>
</organism>
<evidence type="ECO:0000313" key="3">
    <source>
        <dbReference type="Proteomes" id="UP000182100"/>
    </source>
</evidence>
<protein>
    <submittedName>
        <fullName evidence="2">Uncharacterized protein</fullName>
    </submittedName>
</protein>
<reference evidence="3" key="1">
    <citation type="submission" date="2016-10" db="EMBL/GenBank/DDBJ databases">
        <authorList>
            <person name="Varghese N."/>
            <person name="Submissions S."/>
        </authorList>
    </citation>
    <scope>NUCLEOTIDE SEQUENCE [LARGE SCALE GENOMIC DNA]</scope>
    <source>
        <strain evidence="3">CGMCC 4.3504</strain>
    </source>
</reference>
<accession>A0A1G6S1Q0</accession>
<feature type="compositionally biased region" description="Low complexity" evidence="1">
    <location>
        <begin position="40"/>
        <end position="53"/>
    </location>
</feature>
<feature type="region of interest" description="Disordered" evidence="1">
    <location>
        <begin position="28"/>
        <end position="114"/>
    </location>
</feature>
<evidence type="ECO:0000313" key="2">
    <source>
        <dbReference type="EMBL" id="SDD10116.1"/>
    </source>
</evidence>
<dbReference type="EMBL" id="FMZK01000005">
    <property type="protein sequence ID" value="SDD10116.1"/>
    <property type="molecule type" value="Genomic_DNA"/>
</dbReference>
<name>A0A1G6S1Q0_9ACTN</name>
<feature type="compositionally biased region" description="Polar residues" evidence="1">
    <location>
        <begin position="84"/>
        <end position="101"/>
    </location>
</feature>
<gene>
    <name evidence="2" type="ORF">SAMN05216505_10593</name>
</gene>
<proteinExistence type="predicted"/>